<evidence type="ECO:0000313" key="1">
    <source>
        <dbReference type="EMBL" id="EEP28856.1"/>
    </source>
</evidence>
<keyword evidence="2" id="KW-1185">Reference proteome</keyword>
<sequence>MKKGRSEYRGYERGQTGTGVVFDFRGRRNYNKIMKAQRGKKICKEAP</sequence>
<comment type="caution">
    <text evidence="1">The sequence shown here is derived from an EMBL/GenBank/DDBJ whole genome shotgun (WGS) entry which is preliminary data.</text>
</comment>
<accession>C4G829</accession>
<dbReference type="EMBL" id="ACIP02000001">
    <property type="protein sequence ID" value="EEP28856.1"/>
    <property type="molecule type" value="Genomic_DNA"/>
</dbReference>
<proteinExistence type="predicted"/>
<dbReference type="STRING" id="626523.GCWU000342_00205"/>
<dbReference type="HOGENOM" id="CLU_3173162_0_0_9"/>
<name>C4G829_9FIRM</name>
<protein>
    <submittedName>
        <fullName evidence="1">Uncharacterized protein</fullName>
    </submittedName>
</protein>
<organism evidence="1 2">
    <name type="scientific">Shuttleworthella satelles DSM 14600</name>
    <dbReference type="NCBI Taxonomy" id="626523"/>
    <lineage>
        <taxon>Bacteria</taxon>
        <taxon>Bacillati</taxon>
        <taxon>Bacillota</taxon>
        <taxon>Clostridia</taxon>
        <taxon>Lachnospirales</taxon>
        <taxon>Lachnospiraceae</taxon>
        <taxon>Shuttleworthella</taxon>
    </lineage>
</organism>
<dbReference type="Proteomes" id="UP000003494">
    <property type="component" value="Unassembled WGS sequence"/>
</dbReference>
<evidence type="ECO:0000313" key="2">
    <source>
        <dbReference type="Proteomes" id="UP000003494"/>
    </source>
</evidence>
<dbReference type="AlphaFoldDB" id="C4G829"/>
<reference evidence="1" key="1">
    <citation type="submission" date="2009-04" db="EMBL/GenBank/DDBJ databases">
        <authorList>
            <person name="Weinstock G."/>
            <person name="Sodergren E."/>
            <person name="Clifton S."/>
            <person name="Fulton L."/>
            <person name="Fulton B."/>
            <person name="Courtney L."/>
            <person name="Fronick C."/>
            <person name="Harrison M."/>
            <person name="Strong C."/>
            <person name="Farmer C."/>
            <person name="Delahaunty K."/>
            <person name="Markovic C."/>
            <person name="Hall O."/>
            <person name="Minx P."/>
            <person name="Tomlinson C."/>
            <person name="Mitreva M."/>
            <person name="Nelson J."/>
            <person name="Hou S."/>
            <person name="Wollam A."/>
            <person name="Pepin K.H."/>
            <person name="Johnson M."/>
            <person name="Bhonagiri V."/>
            <person name="Nash W.E."/>
            <person name="Warren W."/>
            <person name="Chinwalla A."/>
            <person name="Mardis E.R."/>
            <person name="Wilson R.K."/>
        </authorList>
    </citation>
    <scope>NUCLEOTIDE SEQUENCE [LARGE SCALE GENOMIC DNA]</scope>
    <source>
        <strain evidence="1">DSM 14600</strain>
    </source>
</reference>
<gene>
    <name evidence="1" type="ORF">GCWU000342_00205</name>
</gene>